<accession>A0ABW2Y4X0</accession>
<dbReference type="InterPro" id="IPR022366">
    <property type="entry name" value="Pup_deamidase"/>
</dbReference>
<dbReference type="NCBIfam" id="TIGR03688">
    <property type="entry name" value="depupylase_Dop"/>
    <property type="match status" value="1"/>
</dbReference>
<dbReference type="PANTHER" id="PTHR42307">
    <property type="entry name" value="PUP DEAMIDASE/DEPUPYLASE"/>
    <property type="match status" value="1"/>
</dbReference>
<dbReference type="PANTHER" id="PTHR42307:SF2">
    <property type="entry name" value="PUP DEAMIDASE_DEPUPYLASE"/>
    <property type="match status" value="1"/>
</dbReference>
<organism evidence="3 4">
    <name type="scientific">Alloscardovia venturai</name>
    <dbReference type="NCBI Taxonomy" id="1769421"/>
    <lineage>
        <taxon>Bacteria</taxon>
        <taxon>Bacillati</taxon>
        <taxon>Actinomycetota</taxon>
        <taxon>Actinomycetes</taxon>
        <taxon>Bifidobacteriales</taxon>
        <taxon>Bifidobacteriaceae</taxon>
        <taxon>Alloscardovia</taxon>
    </lineage>
</organism>
<evidence type="ECO:0000313" key="3">
    <source>
        <dbReference type="EMBL" id="MFD0705297.1"/>
    </source>
</evidence>
<keyword evidence="3" id="KW-0378">Hydrolase</keyword>
<comment type="caution">
    <text evidence="3">The sequence shown here is derived from an EMBL/GenBank/DDBJ whole genome shotgun (WGS) entry which is preliminary data.</text>
</comment>
<dbReference type="RefSeq" id="WP_377938989.1">
    <property type="nucleotide sequence ID" value="NZ_JBHTHQ010000021.1"/>
</dbReference>
<dbReference type="EC" id="3.5.1.119" evidence="3"/>
<evidence type="ECO:0000256" key="2">
    <source>
        <dbReference type="SAM" id="MobiDB-lite"/>
    </source>
</evidence>
<reference evidence="4" key="1">
    <citation type="journal article" date="2019" name="Int. J. Syst. Evol. Microbiol.">
        <title>The Global Catalogue of Microorganisms (GCM) 10K type strain sequencing project: providing services to taxonomists for standard genome sequencing and annotation.</title>
        <authorList>
            <consortium name="The Broad Institute Genomics Platform"/>
            <consortium name="The Broad Institute Genome Sequencing Center for Infectious Disease"/>
            <person name="Wu L."/>
            <person name="Ma J."/>
        </authorList>
    </citation>
    <scope>NUCLEOTIDE SEQUENCE [LARGE SCALE GENOMIC DNA]</scope>
    <source>
        <strain evidence="4">CCM 8604</strain>
    </source>
</reference>
<dbReference type="Proteomes" id="UP001597036">
    <property type="component" value="Unassembled WGS sequence"/>
</dbReference>
<evidence type="ECO:0000313" key="4">
    <source>
        <dbReference type="Proteomes" id="UP001597036"/>
    </source>
</evidence>
<feature type="region of interest" description="Disordered" evidence="2">
    <location>
        <begin position="487"/>
        <end position="506"/>
    </location>
</feature>
<proteinExistence type="inferred from homology"/>
<sequence>MTVRRVMGSETEYGIASRGGQWENHAQLSYDVIAAARKLNPGTAHIRWDYGHESPTHDARGFHTERAHVRSDLLTDIPQLQVTNVPHVNGGRVYVDHAHPEYSSPEVMSPREVITFDRAGDAEMREYAQTVSSQGRPITLYRNNTDGKGASWGSHENYQIRRGVPFDILSTIFTAHAVSRQIYTGTGRVGIGVTSEIPGFQLSQRADFFTMKVGLQTTFDRPIVNTRDEPHSTDAYRRFHVIVGDANRMDVPQFLKFGTTSLIFWALETSIERGLNVDDVVQSCSILDPVSALHAVSHDTSLHQSFELENGEKLTAFQLQLRLRSWVYAVAAEIYDTDIHGNPLWPDQDTKDTVMMWTDVLKDAAQISQASDDERLELTQPASRIEWFAKWQIMEKMRRRKGMTWNDAVLKAMDISWAQLDSSSLFDKVSHRTQHIVTSSEIAAATHNPPESTRAYVRGQLLKNYPDYVLAASWDRIALSRSKITADTNQKSEENEDGLSQREGSHDDFSHCNPLIIEMYDPRSYSACALESSFMQTHTIEEVVSRILSLQK</sequence>
<dbReference type="Pfam" id="PF03136">
    <property type="entry name" value="Pup_ligase"/>
    <property type="match status" value="1"/>
</dbReference>
<comment type="similarity">
    <text evidence="1">Belongs to the Pup ligase/Pup deamidase family. Pup deamidase subfamily.</text>
</comment>
<evidence type="ECO:0000256" key="1">
    <source>
        <dbReference type="ARBA" id="ARBA00009114"/>
    </source>
</evidence>
<dbReference type="EMBL" id="JBHTHQ010000021">
    <property type="protein sequence ID" value="MFD0705297.1"/>
    <property type="molecule type" value="Genomic_DNA"/>
</dbReference>
<name>A0ABW2Y4X0_9BIFI</name>
<dbReference type="GO" id="GO:0016787">
    <property type="term" value="F:hydrolase activity"/>
    <property type="evidence" value="ECO:0007669"/>
    <property type="project" value="UniProtKB-KW"/>
</dbReference>
<gene>
    <name evidence="3" type="primary">dop</name>
    <name evidence="3" type="ORF">ACFQY8_06015</name>
</gene>
<keyword evidence="4" id="KW-1185">Reference proteome</keyword>
<dbReference type="InterPro" id="IPR004347">
    <property type="entry name" value="Pup_ligase/deamidase"/>
</dbReference>
<protein>
    <submittedName>
        <fullName evidence="3">Depupylase/deamidase Dop</fullName>
        <ecNumber evidence="3">3.5.1.119</ecNumber>
    </submittedName>
</protein>